<protein>
    <submittedName>
        <fullName evidence="1">Uncharacterized protein</fullName>
    </submittedName>
</protein>
<sequence>MPTPRSIEETIELFLLVPDATEATLRLRTLHDTTAIMIPPWNSLCRKDPPVTRTTTAAWLMLCGLLAEKHVQHKRLSGILVSGISDDHLAQVIKYNSSLSKLSLHGDPQRNGPLSIWTKWLNTIFSKVGEGKTLPTEMLKQLWTPLQALCDTGLERIRQHPILSSHFENAFMLMGTSSRHSGVYLEILYNQREGILQTEFPVETETVSD</sequence>
<dbReference type="VEuPathDB" id="FungiDB:TREMEDRAFT_65087"/>
<proteinExistence type="predicted"/>
<organism evidence="1 2">
    <name type="scientific">Tremella mesenterica</name>
    <name type="common">Jelly fungus</name>
    <dbReference type="NCBI Taxonomy" id="5217"/>
    <lineage>
        <taxon>Eukaryota</taxon>
        <taxon>Fungi</taxon>
        <taxon>Dikarya</taxon>
        <taxon>Basidiomycota</taxon>
        <taxon>Agaricomycotina</taxon>
        <taxon>Tremellomycetes</taxon>
        <taxon>Tremellales</taxon>
        <taxon>Tremellaceae</taxon>
        <taxon>Tremella</taxon>
    </lineage>
</organism>
<dbReference type="EMBL" id="SDIL01000091">
    <property type="protein sequence ID" value="RXK36640.1"/>
    <property type="molecule type" value="Genomic_DNA"/>
</dbReference>
<comment type="caution">
    <text evidence="1">The sequence shown here is derived from an EMBL/GenBank/DDBJ whole genome shotgun (WGS) entry which is preliminary data.</text>
</comment>
<gene>
    <name evidence="1" type="ORF">M231_06103</name>
</gene>
<evidence type="ECO:0000313" key="2">
    <source>
        <dbReference type="Proteomes" id="UP000289152"/>
    </source>
</evidence>
<dbReference type="AlphaFoldDB" id="A0A4V1M3F0"/>
<reference evidence="1 2" key="1">
    <citation type="submission" date="2016-06" db="EMBL/GenBank/DDBJ databases">
        <title>Evolution of pathogenesis and genome organization in the Tremellales.</title>
        <authorList>
            <person name="Cuomo C."/>
            <person name="Litvintseva A."/>
            <person name="Heitman J."/>
            <person name="Chen Y."/>
            <person name="Sun S."/>
            <person name="Springer D."/>
            <person name="Dromer F."/>
            <person name="Young S."/>
            <person name="Zeng Q."/>
            <person name="Chapman S."/>
            <person name="Gujja S."/>
            <person name="Saif S."/>
            <person name="Birren B."/>
        </authorList>
    </citation>
    <scope>NUCLEOTIDE SEQUENCE [LARGE SCALE GENOMIC DNA]</scope>
    <source>
        <strain evidence="1 2">ATCC 28783</strain>
    </source>
</reference>
<evidence type="ECO:0000313" key="1">
    <source>
        <dbReference type="EMBL" id="RXK36640.1"/>
    </source>
</evidence>
<name>A0A4V1M3F0_TREME</name>
<keyword evidence="2" id="KW-1185">Reference proteome</keyword>
<accession>A0A4V1M3F0</accession>
<dbReference type="InParanoid" id="A0A4V1M3F0"/>
<dbReference type="Proteomes" id="UP000289152">
    <property type="component" value="Unassembled WGS sequence"/>
</dbReference>